<reference evidence="1" key="1">
    <citation type="submission" date="2021-06" db="EMBL/GenBank/DDBJ databases">
        <authorList>
            <person name="Kallberg Y."/>
            <person name="Tangrot J."/>
            <person name="Rosling A."/>
        </authorList>
    </citation>
    <scope>NUCLEOTIDE SEQUENCE</scope>
    <source>
        <strain evidence="1">87-6 pot B 2015</strain>
    </source>
</reference>
<accession>A0A9N9IY34</accession>
<feature type="non-terminal residue" evidence="1">
    <location>
        <position position="54"/>
    </location>
</feature>
<dbReference type="EMBL" id="CAJVPP010027039">
    <property type="protein sequence ID" value="CAG8754889.1"/>
    <property type="molecule type" value="Genomic_DNA"/>
</dbReference>
<sequence length="54" mass="6372">AINDSLIKMFKDHELQLINDNSVYYSLKISETDEEDTSNKRKIVVKDLKWRSVT</sequence>
<gene>
    <name evidence="1" type="ORF">FMOSSE_LOCUS16842</name>
</gene>
<comment type="caution">
    <text evidence="1">The sequence shown here is derived from an EMBL/GenBank/DDBJ whole genome shotgun (WGS) entry which is preliminary data.</text>
</comment>
<protein>
    <submittedName>
        <fullName evidence="1">2971_t:CDS:1</fullName>
    </submittedName>
</protein>
<proteinExistence type="predicted"/>
<dbReference type="AlphaFoldDB" id="A0A9N9IY34"/>
<name>A0A9N9IY34_FUNMO</name>
<dbReference type="Proteomes" id="UP000789375">
    <property type="component" value="Unassembled WGS sequence"/>
</dbReference>
<feature type="non-terminal residue" evidence="1">
    <location>
        <position position="1"/>
    </location>
</feature>
<evidence type="ECO:0000313" key="1">
    <source>
        <dbReference type="EMBL" id="CAG8754889.1"/>
    </source>
</evidence>
<evidence type="ECO:0000313" key="2">
    <source>
        <dbReference type="Proteomes" id="UP000789375"/>
    </source>
</evidence>
<organism evidence="1 2">
    <name type="scientific">Funneliformis mosseae</name>
    <name type="common">Endomycorrhizal fungus</name>
    <name type="synonym">Glomus mosseae</name>
    <dbReference type="NCBI Taxonomy" id="27381"/>
    <lineage>
        <taxon>Eukaryota</taxon>
        <taxon>Fungi</taxon>
        <taxon>Fungi incertae sedis</taxon>
        <taxon>Mucoromycota</taxon>
        <taxon>Glomeromycotina</taxon>
        <taxon>Glomeromycetes</taxon>
        <taxon>Glomerales</taxon>
        <taxon>Glomeraceae</taxon>
        <taxon>Funneliformis</taxon>
    </lineage>
</organism>
<keyword evidence="2" id="KW-1185">Reference proteome</keyword>